<feature type="region of interest" description="Disordered" evidence="1">
    <location>
        <begin position="54"/>
        <end position="74"/>
    </location>
</feature>
<evidence type="ECO:0000313" key="2">
    <source>
        <dbReference type="EMBL" id="MPC45157.1"/>
    </source>
</evidence>
<keyword evidence="3" id="KW-1185">Reference proteome</keyword>
<name>A0A5B7FI00_PORTR</name>
<feature type="compositionally biased region" description="Polar residues" evidence="1">
    <location>
        <begin position="65"/>
        <end position="74"/>
    </location>
</feature>
<gene>
    <name evidence="2" type="ORF">E2C01_038844</name>
</gene>
<evidence type="ECO:0000256" key="1">
    <source>
        <dbReference type="SAM" id="MobiDB-lite"/>
    </source>
</evidence>
<sequence length="74" mass="7666">MGAEAGARKGEDDCRASTTCICFRSSCNPPTPPTPKVLHATVLAPPVCVTGPFPGGGEAKDTRFHSQNFMNGSS</sequence>
<protein>
    <submittedName>
        <fullName evidence="2">Uncharacterized protein</fullName>
    </submittedName>
</protein>
<evidence type="ECO:0000313" key="3">
    <source>
        <dbReference type="Proteomes" id="UP000324222"/>
    </source>
</evidence>
<comment type="caution">
    <text evidence="2">The sequence shown here is derived from an EMBL/GenBank/DDBJ whole genome shotgun (WGS) entry which is preliminary data.</text>
</comment>
<accession>A0A5B7FI00</accession>
<dbReference type="Proteomes" id="UP000324222">
    <property type="component" value="Unassembled WGS sequence"/>
</dbReference>
<dbReference type="EMBL" id="VSRR010006597">
    <property type="protein sequence ID" value="MPC45157.1"/>
    <property type="molecule type" value="Genomic_DNA"/>
</dbReference>
<proteinExistence type="predicted"/>
<organism evidence="2 3">
    <name type="scientific">Portunus trituberculatus</name>
    <name type="common">Swimming crab</name>
    <name type="synonym">Neptunus trituberculatus</name>
    <dbReference type="NCBI Taxonomy" id="210409"/>
    <lineage>
        <taxon>Eukaryota</taxon>
        <taxon>Metazoa</taxon>
        <taxon>Ecdysozoa</taxon>
        <taxon>Arthropoda</taxon>
        <taxon>Crustacea</taxon>
        <taxon>Multicrustacea</taxon>
        <taxon>Malacostraca</taxon>
        <taxon>Eumalacostraca</taxon>
        <taxon>Eucarida</taxon>
        <taxon>Decapoda</taxon>
        <taxon>Pleocyemata</taxon>
        <taxon>Brachyura</taxon>
        <taxon>Eubrachyura</taxon>
        <taxon>Portunoidea</taxon>
        <taxon>Portunidae</taxon>
        <taxon>Portuninae</taxon>
        <taxon>Portunus</taxon>
    </lineage>
</organism>
<reference evidence="2 3" key="1">
    <citation type="submission" date="2019-05" db="EMBL/GenBank/DDBJ databases">
        <title>Another draft genome of Portunus trituberculatus and its Hox gene families provides insights of decapod evolution.</title>
        <authorList>
            <person name="Jeong J.-H."/>
            <person name="Song I."/>
            <person name="Kim S."/>
            <person name="Choi T."/>
            <person name="Kim D."/>
            <person name="Ryu S."/>
            <person name="Kim W."/>
        </authorList>
    </citation>
    <scope>NUCLEOTIDE SEQUENCE [LARGE SCALE GENOMIC DNA]</scope>
    <source>
        <tissue evidence="2">Muscle</tissue>
    </source>
</reference>
<dbReference type="AlphaFoldDB" id="A0A5B7FI00"/>